<dbReference type="Proteomes" id="UP001431783">
    <property type="component" value="Unassembled WGS sequence"/>
</dbReference>
<dbReference type="PANTHER" id="PTHR21261:SF6">
    <property type="entry name" value="BEATEN PATH IIA-RELATED"/>
    <property type="match status" value="1"/>
</dbReference>
<keyword evidence="1" id="KW-1015">Disulfide bond</keyword>
<evidence type="ECO:0000256" key="1">
    <source>
        <dbReference type="ARBA" id="ARBA00023157"/>
    </source>
</evidence>
<comment type="caution">
    <text evidence="3">The sequence shown here is derived from an EMBL/GenBank/DDBJ whole genome shotgun (WGS) entry which is preliminary data.</text>
</comment>
<dbReference type="Pfam" id="PF08205">
    <property type="entry name" value="C2-set_2"/>
    <property type="match status" value="1"/>
</dbReference>
<accession>A0AAW1TSM6</accession>
<feature type="domain" description="CD80-like immunoglobulin C2-set" evidence="2">
    <location>
        <begin position="15"/>
        <end position="95"/>
    </location>
</feature>
<keyword evidence="4" id="KW-1185">Reference proteome</keyword>
<evidence type="ECO:0000313" key="3">
    <source>
        <dbReference type="EMBL" id="KAK9871082.1"/>
    </source>
</evidence>
<dbReference type="AlphaFoldDB" id="A0AAW1TSM6"/>
<dbReference type="InterPro" id="IPR013162">
    <property type="entry name" value="CD80_C2-set"/>
</dbReference>
<reference evidence="3 4" key="1">
    <citation type="submission" date="2023-03" db="EMBL/GenBank/DDBJ databases">
        <title>Genome insight into feeding habits of ladybird beetles.</title>
        <authorList>
            <person name="Li H.-S."/>
            <person name="Huang Y.-H."/>
            <person name="Pang H."/>
        </authorList>
    </citation>
    <scope>NUCLEOTIDE SEQUENCE [LARGE SCALE GENOMIC DNA]</scope>
    <source>
        <strain evidence="3">SYSU_2023b</strain>
        <tissue evidence="3">Whole body</tissue>
    </source>
</reference>
<protein>
    <recommendedName>
        <fullName evidence="2">CD80-like immunoglobulin C2-set domain-containing protein</fullName>
    </recommendedName>
</protein>
<gene>
    <name evidence="3" type="ORF">WA026_011364</name>
</gene>
<name>A0AAW1TSM6_9CUCU</name>
<sequence length="140" mass="15455">MLVVVLPSNPPNLTTERNFYDIGDVLKANCSSSASRPAATLSFYLNGVLVCEKCTTKKRPAQELLYSENFLELPLFPSHFQNGRLTLKCVAEIGNLYQQNVELNLYNVNDPIPARVMQSSAVSYQMAVLNVGVVVLLVCT</sequence>
<proteinExistence type="predicted"/>
<dbReference type="EMBL" id="JARQZJ010000005">
    <property type="protein sequence ID" value="KAK9871082.1"/>
    <property type="molecule type" value="Genomic_DNA"/>
</dbReference>
<evidence type="ECO:0000313" key="4">
    <source>
        <dbReference type="Proteomes" id="UP001431783"/>
    </source>
</evidence>
<organism evidence="3 4">
    <name type="scientific">Henosepilachna vigintioctopunctata</name>
    <dbReference type="NCBI Taxonomy" id="420089"/>
    <lineage>
        <taxon>Eukaryota</taxon>
        <taxon>Metazoa</taxon>
        <taxon>Ecdysozoa</taxon>
        <taxon>Arthropoda</taxon>
        <taxon>Hexapoda</taxon>
        <taxon>Insecta</taxon>
        <taxon>Pterygota</taxon>
        <taxon>Neoptera</taxon>
        <taxon>Endopterygota</taxon>
        <taxon>Coleoptera</taxon>
        <taxon>Polyphaga</taxon>
        <taxon>Cucujiformia</taxon>
        <taxon>Coccinelloidea</taxon>
        <taxon>Coccinellidae</taxon>
        <taxon>Epilachninae</taxon>
        <taxon>Epilachnini</taxon>
        <taxon>Henosepilachna</taxon>
    </lineage>
</organism>
<evidence type="ECO:0000259" key="2">
    <source>
        <dbReference type="Pfam" id="PF08205"/>
    </source>
</evidence>
<dbReference type="PANTHER" id="PTHR21261">
    <property type="entry name" value="BEAT PROTEIN"/>
    <property type="match status" value="1"/>
</dbReference>